<dbReference type="PANTHER" id="PTHR23539">
    <property type="entry name" value="MFS TRANSPORTER"/>
    <property type="match status" value="1"/>
</dbReference>
<evidence type="ECO:0000256" key="2">
    <source>
        <dbReference type="ARBA" id="ARBA00022989"/>
    </source>
</evidence>
<dbReference type="Pfam" id="PF07690">
    <property type="entry name" value="MFS_1"/>
    <property type="match status" value="1"/>
</dbReference>
<feature type="transmembrane region" description="Helical" evidence="4">
    <location>
        <begin position="96"/>
        <end position="116"/>
    </location>
</feature>
<feature type="transmembrane region" description="Helical" evidence="4">
    <location>
        <begin position="275"/>
        <end position="299"/>
    </location>
</feature>
<dbReference type="PANTHER" id="PTHR23539:SF1">
    <property type="entry name" value="MAJOR FACILITATOR SUPERFAMILY (MFS) PROFILE DOMAIN-CONTAINING PROTEIN"/>
    <property type="match status" value="1"/>
</dbReference>
<feature type="transmembrane region" description="Helical" evidence="4">
    <location>
        <begin position="245"/>
        <end position="268"/>
    </location>
</feature>
<dbReference type="Gene3D" id="1.20.1250.20">
    <property type="entry name" value="MFS general substrate transporter like domains"/>
    <property type="match status" value="2"/>
</dbReference>
<protein>
    <submittedName>
        <fullName evidence="6">MFS transporter</fullName>
    </submittedName>
</protein>
<organism evidence="6 7">
    <name type="scientific">Candidatus Mucispirillum faecigallinarum</name>
    <dbReference type="NCBI Taxonomy" id="2838699"/>
    <lineage>
        <taxon>Bacteria</taxon>
        <taxon>Pseudomonadati</taxon>
        <taxon>Deferribacterota</taxon>
        <taxon>Deferribacteres</taxon>
        <taxon>Deferribacterales</taxon>
        <taxon>Mucispirillaceae</taxon>
        <taxon>Mucispirillum</taxon>
    </lineage>
</organism>
<evidence type="ECO:0000256" key="3">
    <source>
        <dbReference type="ARBA" id="ARBA00023136"/>
    </source>
</evidence>
<evidence type="ECO:0000313" key="6">
    <source>
        <dbReference type="EMBL" id="HIZ89243.1"/>
    </source>
</evidence>
<dbReference type="AlphaFoldDB" id="A0A9D2KCR3"/>
<name>A0A9D2KCR3_9BACT</name>
<keyword evidence="1 4" id="KW-0812">Transmembrane</keyword>
<evidence type="ECO:0000256" key="1">
    <source>
        <dbReference type="ARBA" id="ARBA00022692"/>
    </source>
</evidence>
<gene>
    <name evidence="6" type="ORF">H9804_04800</name>
</gene>
<proteinExistence type="predicted"/>
<keyword evidence="3 4" id="KW-0472">Membrane</keyword>
<feature type="transmembrane region" description="Helical" evidence="4">
    <location>
        <begin position="211"/>
        <end position="233"/>
    </location>
</feature>
<dbReference type="InterPro" id="IPR036259">
    <property type="entry name" value="MFS_trans_sf"/>
</dbReference>
<dbReference type="InterPro" id="IPR011701">
    <property type="entry name" value="MFS"/>
</dbReference>
<feature type="transmembrane region" description="Helical" evidence="4">
    <location>
        <begin position="72"/>
        <end position="90"/>
    </location>
</feature>
<feature type="transmembrane region" description="Helical" evidence="4">
    <location>
        <begin position="343"/>
        <end position="363"/>
    </location>
</feature>
<dbReference type="InterPro" id="IPR020846">
    <property type="entry name" value="MFS_dom"/>
</dbReference>
<evidence type="ECO:0000256" key="4">
    <source>
        <dbReference type="SAM" id="Phobius"/>
    </source>
</evidence>
<feature type="domain" description="Major facilitator superfamily (MFS) profile" evidence="5">
    <location>
        <begin position="1"/>
        <end position="393"/>
    </location>
</feature>
<dbReference type="PROSITE" id="PS50850">
    <property type="entry name" value="MFS"/>
    <property type="match status" value="1"/>
</dbReference>
<reference evidence="6" key="1">
    <citation type="journal article" date="2021" name="PeerJ">
        <title>Extensive microbial diversity within the chicken gut microbiome revealed by metagenomics and culture.</title>
        <authorList>
            <person name="Gilroy R."/>
            <person name="Ravi A."/>
            <person name="Getino M."/>
            <person name="Pursley I."/>
            <person name="Horton D.L."/>
            <person name="Alikhan N.F."/>
            <person name="Baker D."/>
            <person name="Gharbi K."/>
            <person name="Hall N."/>
            <person name="Watson M."/>
            <person name="Adriaenssens E.M."/>
            <person name="Foster-Nyarko E."/>
            <person name="Jarju S."/>
            <person name="Secka A."/>
            <person name="Antonio M."/>
            <person name="Oren A."/>
            <person name="Chaudhuri R.R."/>
            <person name="La Ragione R."/>
            <person name="Hildebrand F."/>
            <person name="Pallen M.J."/>
        </authorList>
    </citation>
    <scope>NUCLEOTIDE SEQUENCE</scope>
    <source>
        <strain evidence="6">ChiW4-1371</strain>
    </source>
</reference>
<sequence>MDKKYSLISLSLLCFALADVRDGLGPFIGIYLQQHKFSPDEIGFIMTLSGLAGIIFSSILGALTDKTKYKRLLLSVMTLSIAFSSFILLIKPNFISASIISLIQGIASAGITPLITGITIGLTDKDKLGARFSKNEAWNHFGNALTAALSGLLGYYYGILPVFIIMSTMALLAVIFTMAVKKEHIDYDKARGAAKNQESIPLSEVIKYKPLVFFGIVLFFFHFSNAAILPLLGQAAGDEFKNINTTFYTAMTVLIAQFSMIIMALTALKFINRKGAVTIITLTALCALPLRALIAGFFHTPYMMILIQILDGVGAGFMGVVVPVITAHILADTGRINTGMGMLMTMQTAGAALSTTYAGLLAANISYSAAFIGLAFMAFAALLIFIYAYKYIKGFAV</sequence>
<feature type="transmembrane region" description="Helical" evidence="4">
    <location>
        <begin position="305"/>
        <end position="331"/>
    </location>
</feature>
<feature type="transmembrane region" description="Helical" evidence="4">
    <location>
        <begin position="42"/>
        <end position="63"/>
    </location>
</feature>
<reference evidence="6" key="2">
    <citation type="submission" date="2021-04" db="EMBL/GenBank/DDBJ databases">
        <authorList>
            <person name="Gilroy R."/>
        </authorList>
    </citation>
    <scope>NUCLEOTIDE SEQUENCE</scope>
    <source>
        <strain evidence="6">ChiW4-1371</strain>
    </source>
</reference>
<dbReference type="SUPFAM" id="SSF103473">
    <property type="entry name" value="MFS general substrate transporter"/>
    <property type="match status" value="1"/>
</dbReference>
<evidence type="ECO:0000259" key="5">
    <source>
        <dbReference type="PROSITE" id="PS50850"/>
    </source>
</evidence>
<feature type="transmembrane region" description="Helical" evidence="4">
    <location>
        <begin position="162"/>
        <end position="180"/>
    </location>
</feature>
<evidence type="ECO:0000313" key="7">
    <source>
        <dbReference type="Proteomes" id="UP000824176"/>
    </source>
</evidence>
<dbReference type="EMBL" id="DXAQ01000074">
    <property type="protein sequence ID" value="HIZ89243.1"/>
    <property type="molecule type" value="Genomic_DNA"/>
</dbReference>
<comment type="caution">
    <text evidence="6">The sequence shown here is derived from an EMBL/GenBank/DDBJ whole genome shotgun (WGS) entry which is preliminary data.</text>
</comment>
<keyword evidence="2 4" id="KW-1133">Transmembrane helix</keyword>
<accession>A0A9D2KCR3</accession>
<dbReference type="GO" id="GO:0022857">
    <property type="term" value="F:transmembrane transporter activity"/>
    <property type="evidence" value="ECO:0007669"/>
    <property type="project" value="InterPro"/>
</dbReference>
<feature type="transmembrane region" description="Helical" evidence="4">
    <location>
        <begin position="369"/>
        <end position="389"/>
    </location>
</feature>
<dbReference type="Proteomes" id="UP000824176">
    <property type="component" value="Unassembled WGS sequence"/>
</dbReference>